<protein>
    <submittedName>
        <fullName evidence="7">Gliding motility-associated ABC transporter permease subunit GldF</fullName>
    </submittedName>
</protein>
<dbReference type="STRING" id="1774273.LPB03_05915"/>
<dbReference type="OrthoDB" id="9794512at2"/>
<dbReference type="GO" id="GO:0005886">
    <property type="term" value="C:plasma membrane"/>
    <property type="evidence" value="ECO:0007669"/>
    <property type="project" value="UniProtKB-SubCell"/>
</dbReference>
<dbReference type="NCBIfam" id="TIGR03518">
    <property type="entry name" value="ABC_perm_GldF"/>
    <property type="match status" value="1"/>
</dbReference>
<keyword evidence="2" id="KW-1003">Cell membrane</keyword>
<dbReference type="InterPro" id="IPR019860">
    <property type="entry name" value="Motility-assoc_ABC_perm_GldF"/>
</dbReference>
<keyword evidence="4 6" id="KW-1133">Transmembrane helix</keyword>
<feature type="transmembrane region" description="Helical" evidence="6">
    <location>
        <begin position="95"/>
        <end position="117"/>
    </location>
</feature>
<dbReference type="AlphaFoldDB" id="A0A1B8TWF6"/>
<reference evidence="8" key="1">
    <citation type="submission" date="2016-02" db="EMBL/GenBank/DDBJ databases">
        <authorList>
            <person name="Shin S.-K."/>
            <person name="Yi H."/>
            <person name="Kim E."/>
        </authorList>
    </citation>
    <scope>NUCLEOTIDE SEQUENCE [LARGE SCALE GENOMIC DNA]</scope>
    <source>
        <strain evidence="8">LPB0003</strain>
    </source>
</reference>
<dbReference type="EMBL" id="LSFM01000022">
    <property type="protein sequence ID" value="OBY64061.1"/>
    <property type="molecule type" value="Genomic_DNA"/>
</dbReference>
<evidence type="ECO:0000256" key="2">
    <source>
        <dbReference type="ARBA" id="ARBA00022475"/>
    </source>
</evidence>
<dbReference type="PANTHER" id="PTHR30294:SF29">
    <property type="entry name" value="MULTIDRUG ABC TRANSPORTER PERMEASE YBHS-RELATED"/>
    <property type="match status" value="1"/>
</dbReference>
<dbReference type="PANTHER" id="PTHR30294">
    <property type="entry name" value="MEMBRANE COMPONENT OF ABC TRANSPORTER YHHJ-RELATED"/>
    <property type="match status" value="1"/>
</dbReference>
<keyword evidence="3 6" id="KW-0812">Transmembrane</keyword>
<evidence type="ECO:0000256" key="4">
    <source>
        <dbReference type="ARBA" id="ARBA00022989"/>
    </source>
</evidence>
<feature type="transmembrane region" description="Helical" evidence="6">
    <location>
        <begin position="56"/>
        <end position="74"/>
    </location>
</feature>
<evidence type="ECO:0000313" key="8">
    <source>
        <dbReference type="Proteomes" id="UP000092584"/>
    </source>
</evidence>
<evidence type="ECO:0000256" key="3">
    <source>
        <dbReference type="ARBA" id="ARBA00022692"/>
    </source>
</evidence>
<evidence type="ECO:0000256" key="5">
    <source>
        <dbReference type="ARBA" id="ARBA00023136"/>
    </source>
</evidence>
<evidence type="ECO:0000256" key="1">
    <source>
        <dbReference type="ARBA" id="ARBA00004651"/>
    </source>
</evidence>
<evidence type="ECO:0000313" key="7">
    <source>
        <dbReference type="EMBL" id="OBY64061.1"/>
    </source>
</evidence>
<organism evidence="7 8">
    <name type="scientific">Polaribacter vadi</name>
    <dbReference type="NCBI Taxonomy" id="1774273"/>
    <lineage>
        <taxon>Bacteria</taxon>
        <taxon>Pseudomonadati</taxon>
        <taxon>Bacteroidota</taxon>
        <taxon>Flavobacteriia</taxon>
        <taxon>Flavobacteriales</taxon>
        <taxon>Flavobacteriaceae</taxon>
    </lineage>
</organism>
<gene>
    <name evidence="7" type="ORF">LPB3_06575</name>
</gene>
<dbReference type="Proteomes" id="UP000092584">
    <property type="component" value="Unassembled WGS sequence"/>
</dbReference>
<comment type="subcellular location">
    <subcellularLocation>
        <location evidence="1">Cell membrane</location>
        <topology evidence="1">Multi-pass membrane protein</topology>
    </subcellularLocation>
</comment>
<feature type="transmembrane region" description="Helical" evidence="6">
    <location>
        <begin position="165"/>
        <end position="182"/>
    </location>
</feature>
<sequence>MKAILKKEFNSFFASPIAYLVIGVFLLINGLFLFIFDDDFNILNAGFADITPFFYLAPWVFLFLIPAITMKSFADEFNTGTIELLKTKPISDWQIVLGKFWASLLLVCIAIIPTFMYVYTVYQLGNPVGNIDFGSTIGSYIGLLFLAATYTAVGLFTSTLSKNQIVAFILGVFITFFLFYGFDAIATSFGDSSLTIQQLGINEHFKSISRGVIDTRDIIYFLSVTFFFLFITKTRLENE</sequence>
<accession>A0A1B8TWF6</accession>
<evidence type="ECO:0000256" key="6">
    <source>
        <dbReference type="SAM" id="Phobius"/>
    </source>
</evidence>
<keyword evidence="8" id="KW-1185">Reference proteome</keyword>
<feature type="transmembrane region" description="Helical" evidence="6">
    <location>
        <begin position="137"/>
        <end position="158"/>
    </location>
</feature>
<proteinExistence type="predicted"/>
<dbReference type="GO" id="GO:0140359">
    <property type="term" value="F:ABC-type transporter activity"/>
    <property type="evidence" value="ECO:0007669"/>
    <property type="project" value="InterPro"/>
</dbReference>
<name>A0A1B8TWF6_9FLAO</name>
<dbReference type="KEGG" id="pob:LPB03_05915"/>
<comment type="caution">
    <text evidence="7">The sequence shown here is derived from an EMBL/GenBank/DDBJ whole genome shotgun (WGS) entry which is preliminary data.</text>
</comment>
<feature type="transmembrane region" description="Helical" evidence="6">
    <location>
        <begin position="12"/>
        <end position="36"/>
    </location>
</feature>
<feature type="transmembrane region" description="Helical" evidence="6">
    <location>
        <begin position="218"/>
        <end position="236"/>
    </location>
</feature>
<dbReference type="RefSeq" id="WP_065318813.1">
    <property type="nucleotide sequence ID" value="NZ_CP017477.1"/>
</dbReference>
<dbReference type="InterPro" id="IPR051449">
    <property type="entry name" value="ABC-2_transporter_component"/>
</dbReference>
<keyword evidence="5 6" id="KW-0472">Membrane</keyword>
<dbReference type="Pfam" id="PF12679">
    <property type="entry name" value="ABC2_membrane_2"/>
    <property type="match status" value="1"/>
</dbReference>